<comment type="caution">
    <text evidence="2">The sequence shown here is derived from an EMBL/GenBank/DDBJ whole genome shotgun (WGS) entry which is preliminary data.</text>
</comment>
<evidence type="ECO:0000313" key="2">
    <source>
        <dbReference type="EMBL" id="MFD1735486.1"/>
    </source>
</evidence>
<accession>A0ABW4LKP5</accession>
<dbReference type="RefSeq" id="WP_377926586.1">
    <property type="nucleotide sequence ID" value="NZ_JBHUEM010000003.1"/>
</dbReference>
<dbReference type="EMBL" id="JBHUEM010000003">
    <property type="protein sequence ID" value="MFD1735486.1"/>
    <property type="molecule type" value="Genomic_DNA"/>
</dbReference>
<name>A0ABW4LKP5_9BACI</name>
<organism evidence="2 3">
    <name type="scientific">Bacillus salitolerans</name>
    <dbReference type="NCBI Taxonomy" id="1437434"/>
    <lineage>
        <taxon>Bacteria</taxon>
        <taxon>Bacillati</taxon>
        <taxon>Bacillota</taxon>
        <taxon>Bacilli</taxon>
        <taxon>Bacillales</taxon>
        <taxon>Bacillaceae</taxon>
        <taxon>Bacillus</taxon>
    </lineage>
</organism>
<feature type="transmembrane region" description="Helical" evidence="1">
    <location>
        <begin position="49"/>
        <end position="68"/>
    </location>
</feature>
<reference evidence="3" key="1">
    <citation type="journal article" date="2019" name="Int. J. Syst. Evol. Microbiol.">
        <title>The Global Catalogue of Microorganisms (GCM) 10K type strain sequencing project: providing services to taxonomists for standard genome sequencing and annotation.</title>
        <authorList>
            <consortium name="The Broad Institute Genomics Platform"/>
            <consortium name="The Broad Institute Genome Sequencing Center for Infectious Disease"/>
            <person name="Wu L."/>
            <person name="Ma J."/>
        </authorList>
    </citation>
    <scope>NUCLEOTIDE SEQUENCE [LARGE SCALE GENOMIC DNA]</scope>
    <source>
        <strain evidence="3">CCUG 49339</strain>
    </source>
</reference>
<evidence type="ECO:0000313" key="3">
    <source>
        <dbReference type="Proteomes" id="UP001597214"/>
    </source>
</evidence>
<dbReference type="Proteomes" id="UP001597214">
    <property type="component" value="Unassembled WGS sequence"/>
</dbReference>
<sequence>MKNFKNYQDFWPFYLSQHSKRSTRLWHFVGTTFVFICILTAILTGVLWYILLAPIIAYGFAWCSHFFIEGNKPATFGHPVWSLRADFRMYWLILTRQLDKEIVKLPKDFNMEA</sequence>
<dbReference type="InterPro" id="IPR009305">
    <property type="entry name" value="Mpo1-like"/>
</dbReference>
<feature type="transmembrane region" description="Helical" evidence="1">
    <location>
        <begin position="25"/>
        <end position="43"/>
    </location>
</feature>
<dbReference type="Pfam" id="PF06127">
    <property type="entry name" value="Mpo1-like"/>
    <property type="match status" value="1"/>
</dbReference>
<gene>
    <name evidence="2" type="ORF">ACFSCX_02815</name>
</gene>
<proteinExistence type="predicted"/>
<keyword evidence="1" id="KW-1133">Transmembrane helix</keyword>
<evidence type="ECO:0000256" key="1">
    <source>
        <dbReference type="SAM" id="Phobius"/>
    </source>
</evidence>
<keyword evidence="3" id="KW-1185">Reference proteome</keyword>
<dbReference type="PANTHER" id="PTHR34205:SF2">
    <property type="entry name" value="DUF962 DOMAIN-CONTAINING PROTEIN"/>
    <property type="match status" value="1"/>
</dbReference>
<keyword evidence="1" id="KW-0472">Membrane</keyword>
<protein>
    <submittedName>
        <fullName evidence="2">Mpo1-like protein</fullName>
    </submittedName>
</protein>
<dbReference type="PANTHER" id="PTHR34205">
    <property type="entry name" value="TRANSMEMBRANE PROTEIN"/>
    <property type="match status" value="1"/>
</dbReference>
<keyword evidence="1" id="KW-0812">Transmembrane</keyword>